<protein>
    <recommendedName>
        <fullName evidence="2">F-box domain-containing protein</fullName>
    </recommendedName>
</protein>
<evidence type="ECO:0000313" key="1">
    <source>
        <dbReference type="EMBL" id="EGO28774.1"/>
    </source>
</evidence>
<evidence type="ECO:0008006" key="2">
    <source>
        <dbReference type="Google" id="ProtNLM"/>
    </source>
</evidence>
<dbReference type="KEGG" id="sla:SERLADRAFT_434674"/>
<sequence>MAPPTFSPRGHLLPEIWLGVFNQLPRQNIRDVTLTCHSFRHLAQPLLFRSLSFCPFLVDGQNNRVLPKREILERTMAKLQFCSSDRISHAIHTCKVFSRPTVGISVDSTDDYNFILDSLLCVLPRFVNLKALSFLFLDLNHTQLKLLCRLQRLHSLFLGDCHTTAVEPPHSPLKVAKVEVMSDNSRAFVRYQWGVSILHPHHLESLSFNEFHAAEHFLRDVVSRNSRLSLQSLSIPLSLELLHALLSVLPHCPMLQELRLIRSGEKSNFDITNSSLPAPSPKFAKSLSTFHGPYQVIPLLVRGNRLRHLSLWNARPTTEVSFIEPAELRAVLHRSRDIVKHVETLEVDVTYINEIVMDVVCSLFPNIKSLFVYTNHALHSNSTSGSYNLETLMMALIDMKMPPALQKLRVKSRARGPRSNEESTYAALKQRLIDKYPNLCFRYLDDYEFIITRGCEYGSH</sequence>
<reference evidence="1" key="1">
    <citation type="submission" date="2011-04" db="EMBL/GenBank/DDBJ databases">
        <title>Evolution of plant cell wall degrading machinery underlies the functional diversity of forest fungi.</title>
        <authorList>
            <consortium name="US DOE Joint Genome Institute (JGI-PGF)"/>
            <person name="Eastwood D.C."/>
            <person name="Floudas D."/>
            <person name="Binder M."/>
            <person name="Majcherczyk A."/>
            <person name="Schneider P."/>
            <person name="Aerts A."/>
            <person name="Asiegbu F.O."/>
            <person name="Baker S.E."/>
            <person name="Barry K."/>
            <person name="Bendiksby M."/>
            <person name="Blumentritt M."/>
            <person name="Coutinho P.M."/>
            <person name="Cullen D."/>
            <person name="Cullen D."/>
            <person name="Gathman A."/>
            <person name="Goodell B."/>
            <person name="Henrissat B."/>
            <person name="Ihrmark K."/>
            <person name="Kauserud H."/>
            <person name="Kohler A."/>
            <person name="LaButti K."/>
            <person name="Lapidus A."/>
            <person name="Lavin J.L."/>
            <person name="Lee Y.-H."/>
            <person name="Lindquist E."/>
            <person name="Lilly W."/>
            <person name="Lucas S."/>
            <person name="Morin E."/>
            <person name="Murat C."/>
            <person name="Oguiza J.A."/>
            <person name="Park J."/>
            <person name="Pisabarro A.G."/>
            <person name="Riley R."/>
            <person name="Rosling A."/>
            <person name="Salamov A."/>
            <person name="Schmidt O."/>
            <person name="Schmutz J."/>
            <person name="Skrede I."/>
            <person name="Stenlid J."/>
            <person name="Wiebenga A."/>
            <person name="Xie X."/>
            <person name="Kues U."/>
            <person name="Hibbett D.S."/>
            <person name="Hoffmeister D."/>
            <person name="Hogberg N."/>
            <person name="Martin F."/>
            <person name="Grigoriev I.V."/>
            <person name="Watkinson S.C."/>
        </authorList>
    </citation>
    <scope>NUCLEOTIDE SEQUENCE</scope>
    <source>
        <strain evidence="1">S7.9</strain>
    </source>
</reference>
<organism>
    <name type="scientific">Serpula lacrymans var. lacrymans (strain S7.9)</name>
    <name type="common">Dry rot fungus</name>
    <dbReference type="NCBI Taxonomy" id="578457"/>
    <lineage>
        <taxon>Eukaryota</taxon>
        <taxon>Fungi</taxon>
        <taxon>Dikarya</taxon>
        <taxon>Basidiomycota</taxon>
        <taxon>Agaricomycotina</taxon>
        <taxon>Agaricomycetes</taxon>
        <taxon>Agaricomycetidae</taxon>
        <taxon>Boletales</taxon>
        <taxon>Coniophorineae</taxon>
        <taxon>Serpulaceae</taxon>
        <taxon>Serpula</taxon>
    </lineage>
</organism>
<dbReference type="GeneID" id="18814434"/>
<dbReference type="RefSeq" id="XP_007314973.1">
    <property type="nucleotide sequence ID" value="XM_007314911.1"/>
</dbReference>
<proteinExistence type="predicted"/>
<accession>F8NKK2</accession>
<dbReference type="OrthoDB" id="2864564at2759"/>
<dbReference type="Proteomes" id="UP000008064">
    <property type="component" value="Unassembled WGS sequence"/>
</dbReference>
<name>F8NKK2_SERL9</name>
<dbReference type="EMBL" id="GL945430">
    <property type="protein sequence ID" value="EGO28774.1"/>
    <property type="molecule type" value="Genomic_DNA"/>
</dbReference>
<dbReference type="HOGENOM" id="CLU_569987_0_0_1"/>
<dbReference type="AlphaFoldDB" id="F8NKK2"/>
<gene>
    <name evidence="1" type="ORF">SERLADRAFT_434674</name>
</gene>